<protein>
    <recommendedName>
        <fullName evidence="2">DUF4426 domain-containing protein</fullName>
    </recommendedName>
</protein>
<dbReference type="Proteomes" id="UP000032266">
    <property type="component" value="Chromosome"/>
</dbReference>
<feature type="domain" description="DUF4426" evidence="2">
    <location>
        <begin position="24"/>
        <end position="148"/>
    </location>
</feature>
<name>A0A0C5VFG3_9GAMM</name>
<keyword evidence="1" id="KW-0732">Signal</keyword>
<evidence type="ECO:0000313" key="3">
    <source>
        <dbReference type="EMBL" id="AJQ92916.1"/>
    </source>
</evidence>
<dbReference type="EMBL" id="CP007142">
    <property type="protein sequence ID" value="AJQ92916.1"/>
    <property type="molecule type" value="Genomic_DNA"/>
</dbReference>
<dbReference type="OrthoDB" id="8563353at2"/>
<dbReference type="HOGENOM" id="CLU_141658_1_0_6"/>
<evidence type="ECO:0000256" key="1">
    <source>
        <dbReference type="SAM" id="SignalP"/>
    </source>
</evidence>
<gene>
    <name evidence="3" type="ORF">YC6258_00866</name>
</gene>
<accession>A0A0C5VFG3</accession>
<sequence>MKHLFTFLTLLCVSLSIQAAGEQKQVFGRYEVHYMMLNSTTLSAEVARSYQLQRSGKMGYLMISVLENKEGGDLPQAVPAMVSARIKNLIGQERDIELREIQEQGGIYYVGNFSFDDEDIYRFEIDVKAEPGQDRPFTVRHQQQMYFE</sequence>
<evidence type="ECO:0000259" key="2">
    <source>
        <dbReference type="Pfam" id="PF14467"/>
    </source>
</evidence>
<dbReference type="STRING" id="1445510.YC6258_00866"/>
<dbReference type="KEGG" id="gsn:YC6258_00866"/>
<dbReference type="Pfam" id="PF14467">
    <property type="entry name" value="DUF4426"/>
    <property type="match status" value="1"/>
</dbReference>
<evidence type="ECO:0000313" key="4">
    <source>
        <dbReference type="Proteomes" id="UP000032266"/>
    </source>
</evidence>
<organism evidence="3 4">
    <name type="scientific">Gynuella sunshinyii YC6258</name>
    <dbReference type="NCBI Taxonomy" id="1445510"/>
    <lineage>
        <taxon>Bacteria</taxon>
        <taxon>Pseudomonadati</taxon>
        <taxon>Pseudomonadota</taxon>
        <taxon>Gammaproteobacteria</taxon>
        <taxon>Oceanospirillales</taxon>
        <taxon>Saccharospirillaceae</taxon>
        <taxon>Gynuella</taxon>
    </lineage>
</organism>
<dbReference type="InterPro" id="IPR025218">
    <property type="entry name" value="DUF4426"/>
</dbReference>
<dbReference type="RefSeq" id="WP_044615862.1">
    <property type="nucleotide sequence ID" value="NZ_CP007142.1"/>
</dbReference>
<feature type="signal peptide" evidence="1">
    <location>
        <begin position="1"/>
        <end position="19"/>
    </location>
</feature>
<keyword evidence="4" id="KW-1185">Reference proteome</keyword>
<proteinExistence type="predicted"/>
<dbReference type="Gene3D" id="2.60.40.3340">
    <property type="entry name" value="Domain of unknown function DUF4426"/>
    <property type="match status" value="1"/>
</dbReference>
<reference evidence="3 4" key="1">
    <citation type="submission" date="2014-01" db="EMBL/GenBank/DDBJ databases">
        <title>Full genme sequencing of cellulolytic bacterium Gynuella sunshinyii YC6258T gen. nov., sp. nov.</title>
        <authorList>
            <person name="Khan H."/>
            <person name="Chung E.J."/>
            <person name="Chung Y.R."/>
        </authorList>
    </citation>
    <scope>NUCLEOTIDE SEQUENCE [LARGE SCALE GENOMIC DNA]</scope>
    <source>
        <strain evidence="3 4">YC6258</strain>
    </source>
</reference>
<dbReference type="AlphaFoldDB" id="A0A0C5VFG3"/>
<feature type="chain" id="PRO_5002183583" description="DUF4426 domain-containing protein" evidence="1">
    <location>
        <begin position="20"/>
        <end position="148"/>
    </location>
</feature>